<gene>
    <name evidence="1" type="ORF">K441DRAFT_597613</name>
</gene>
<evidence type="ECO:0000313" key="1">
    <source>
        <dbReference type="EMBL" id="OCK86762.1"/>
    </source>
</evidence>
<reference evidence="1 2" key="1">
    <citation type="journal article" date="2016" name="Nat. Commun.">
        <title>Ectomycorrhizal ecology is imprinted in the genome of the dominant symbiotic fungus Cenococcum geophilum.</title>
        <authorList>
            <consortium name="DOE Joint Genome Institute"/>
            <person name="Peter M."/>
            <person name="Kohler A."/>
            <person name="Ohm R.A."/>
            <person name="Kuo A."/>
            <person name="Krutzmann J."/>
            <person name="Morin E."/>
            <person name="Arend M."/>
            <person name="Barry K.W."/>
            <person name="Binder M."/>
            <person name="Choi C."/>
            <person name="Clum A."/>
            <person name="Copeland A."/>
            <person name="Grisel N."/>
            <person name="Haridas S."/>
            <person name="Kipfer T."/>
            <person name="LaButti K."/>
            <person name="Lindquist E."/>
            <person name="Lipzen A."/>
            <person name="Maire R."/>
            <person name="Meier B."/>
            <person name="Mihaltcheva S."/>
            <person name="Molinier V."/>
            <person name="Murat C."/>
            <person name="Poggeler S."/>
            <person name="Quandt C.A."/>
            <person name="Sperisen C."/>
            <person name="Tritt A."/>
            <person name="Tisserant E."/>
            <person name="Crous P.W."/>
            <person name="Henrissat B."/>
            <person name="Nehls U."/>
            <person name="Egli S."/>
            <person name="Spatafora J.W."/>
            <person name="Grigoriev I.V."/>
            <person name="Martin F.M."/>
        </authorList>
    </citation>
    <scope>NUCLEOTIDE SEQUENCE [LARGE SCALE GENOMIC DNA]</scope>
    <source>
        <strain evidence="1 2">1.58</strain>
    </source>
</reference>
<sequence length="335" mass="39789">MEATGDGPASDQYSSSKRTRFRFKSKRPRAEEGDDDLHSSREKRRRHSEKDDHRSHRHRRHHHCSRRRREQQSGPKDDPSLYDDTYLPNSRSEQYMDPDQAFRESLFDALADDEGAAYWEGVYGQPIHTYPNTKTGPEGELERMSDEEYAAYVRARMYEKSHEHIIEERQHREQEKQRRKAWRDQTRHMEAERDEFQKRVQESLQRGEARKATKQWKEAWASYNKRWDELKNNIDHNPNAEVPIRDAIPWPVLSGKRRDVSKEEIENFLRNAPAGKNDSGTLLKAERVKWHPDKIQQRFGELGIDAETMKSVTAVFQAVDRMWNDQRDRKPKPAP</sequence>
<dbReference type="EMBL" id="KV748285">
    <property type="protein sequence ID" value="OCK86762.1"/>
    <property type="molecule type" value="Genomic_DNA"/>
</dbReference>
<dbReference type="Proteomes" id="UP000250078">
    <property type="component" value="Unassembled WGS sequence"/>
</dbReference>
<accession>A0ACC8EMJ7</accession>
<organism evidence="1 2">
    <name type="scientific">Cenococcum geophilum 1.58</name>
    <dbReference type="NCBI Taxonomy" id="794803"/>
    <lineage>
        <taxon>Eukaryota</taxon>
        <taxon>Fungi</taxon>
        <taxon>Dikarya</taxon>
        <taxon>Ascomycota</taxon>
        <taxon>Pezizomycotina</taxon>
        <taxon>Dothideomycetes</taxon>
        <taxon>Pleosporomycetidae</taxon>
        <taxon>Gloniales</taxon>
        <taxon>Gloniaceae</taxon>
        <taxon>Cenococcum</taxon>
    </lineage>
</organism>
<proteinExistence type="predicted"/>
<name>A0ACC8EMJ7_9PEZI</name>
<protein>
    <submittedName>
        <fullName evidence="1">Uncharacterized protein</fullName>
    </submittedName>
</protein>
<keyword evidence="2" id="KW-1185">Reference proteome</keyword>
<evidence type="ECO:0000313" key="2">
    <source>
        <dbReference type="Proteomes" id="UP000250078"/>
    </source>
</evidence>